<comment type="subcellular location">
    <subcellularLocation>
        <location evidence="1">Nucleus</location>
    </subcellularLocation>
</comment>
<name>A0ABP0CWY0_9PEZI</name>
<dbReference type="EMBL" id="CAWUHC010000142">
    <property type="protein sequence ID" value="CAK7235460.1"/>
    <property type="molecule type" value="Genomic_DNA"/>
</dbReference>
<evidence type="ECO:0000313" key="8">
    <source>
        <dbReference type="EMBL" id="CAK7235460.1"/>
    </source>
</evidence>
<evidence type="ECO:0000256" key="3">
    <source>
        <dbReference type="ARBA" id="ARBA00023015"/>
    </source>
</evidence>
<evidence type="ECO:0000256" key="5">
    <source>
        <dbReference type="ARBA" id="ARBA00023242"/>
    </source>
</evidence>
<reference evidence="8 9" key="1">
    <citation type="submission" date="2024-01" db="EMBL/GenBank/DDBJ databases">
        <authorList>
            <person name="Allen C."/>
            <person name="Tagirdzhanova G."/>
        </authorList>
    </citation>
    <scope>NUCLEOTIDE SEQUENCE [LARGE SCALE GENOMIC DNA]</scope>
</reference>
<feature type="domain" description="Xylanolytic transcriptional activator regulatory" evidence="7">
    <location>
        <begin position="9"/>
        <end position="148"/>
    </location>
</feature>
<sequence>MAIRDETISTSILLAICAVGARFTSPPEPEEVARAWADDAGQRVMSASECSRETVAVALLLNIYSQQAMRFAQAHNWGAVAMNQAVTLGLHREVTPVRGIPTFDEAEGDRRLFFACYTINRFASNGQPAAVSCPTPCIKQRLPCDGFNYRLDVSVETPYALLEDDESHVPAWMYKNVGAMGFWVRLVGARFMVKQSFQAMMNAGQATTHEQDNEQPGTIEAPPTPGTSSSTLNPLLPWHPGSLFSASVAKLATIRESLPPRQRLHSGLLHRKRNTTGLGQIVMFYLWWNECHLELCSIVLPGYPQSLDPAMLATAPAGWVDHTREHCLRYARAIIDIVVLVEQETSRDHPLVIYDHTVAHAVYLGLRVQLEIGGVDILDTRTKERFEMALHLVERTAKYFHSIALLVKEMRRMLDVYYNGPPPPNEATADDSAASTQLRRPETPPLPWFRRLKDIEAERQAQRHNYQNPDRIETVLLELLPDYSSYGMLGAWSGTPAYEGDGFYSHVGHLDLQDAWGQPMNEVNAVNAVDAAAVASAANSMHTMGAMPGAAAATFHQPHPHPSAFAEPGGPRASSGATGMPMMDYHLDDDLLPNVVSLPPTAVGGPFFLPSGGYQ</sequence>
<dbReference type="InterPro" id="IPR050815">
    <property type="entry name" value="TF_fung"/>
</dbReference>
<evidence type="ECO:0000313" key="9">
    <source>
        <dbReference type="Proteomes" id="UP001642406"/>
    </source>
</evidence>
<keyword evidence="9" id="KW-1185">Reference proteome</keyword>
<dbReference type="CDD" id="cd12148">
    <property type="entry name" value="fungal_TF_MHR"/>
    <property type="match status" value="1"/>
</dbReference>
<feature type="region of interest" description="Disordered" evidence="6">
    <location>
        <begin position="203"/>
        <end position="229"/>
    </location>
</feature>
<comment type="caution">
    <text evidence="8">The sequence shown here is derived from an EMBL/GenBank/DDBJ whole genome shotgun (WGS) entry which is preliminary data.</text>
</comment>
<evidence type="ECO:0000259" key="7">
    <source>
        <dbReference type="Pfam" id="PF04082"/>
    </source>
</evidence>
<organism evidence="8 9">
    <name type="scientific">Sporothrix bragantina</name>
    <dbReference type="NCBI Taxonomy" id="671064"/>
    <lineage>
        <taxon>Eukaryota</taxon>
        <taxon>Fungi</taxon>
        <taxon>Dikarya</taxon>
        <taxon>Ascomycota</taxon>
        <taxon>Pezizomycotina</taxon>
        <taxon>Sordariomycetes</taxon>
        <taxon>Sordariomycetidae</taxon>
        <taxon>Ophiostomatales</taxon>
        <taxon>Ophiostomataceae</taxon>
        <taxon>Sporothrix</taxon>
    </lineage>
</organism>
<evidence type="ECO:0000256" key="6">
    <source>
        <dbReference type="SAM" id="MobiDB-lite"/>
    </source>
</evidence>
<keyword evidence="2" id="KW-0479">Metal-binding</keyword>
<feature type="region of interest" description="Disordered" evidence="6">
    <location>
        <begin position="422"/>
        <end position="446"/>
    </location>
</feature>
<dbReference type="Pfam" id="PF04082">
    <property type="entry name" value="Fungal_trans"/>
    <property type="match status" value="1"/>
</dbReference>
<dbReference type="PANTHER" id="PTHR47338:SF7">
    <property type="entry name" value="ZN(II)2CYS6 TRANSCRIPTION FACTOR (EUROFUNG)"/>
    <property type="match status" value="1"/>
</dbReference>
<keyword evidence="5" id="KW-0539">Nucleus</keyword>
<dbReference type="PANTHER" id="PTHR47338">
    <property type="entry name" value="ZN(II)2CYS6 TRANSCRIPTION FACTOR (EUROFUNG)-RELATED"/>
    <property type="match status" value="1"/>
</dbReference>
<accession>A0ABP0CWY0</accession>
<evidence type="ECO:0000256" key="1">
    <source>
        <dbReference type="ARBA" id="ARBA00004123"/>
    </source>
</evidence>
<proteinExistence type="predicted"/>
<dbReference type="InterPro" id="IPR007219">
    <property type="entry name" value="XnlR_reg_dom"/>
</dbReference>
<gene>
    <name evidence="8" type="ORF">SBRCBS47491_009300</name>
</gene>
<protein>
    <recommendedName>
        <fullName evidence="7">Xylanolytic transcriptional activator regulatory domain-containing protein</fullName>
    </recommendedName>
</protein>
<evidence type="ECO:0000256" key="2">
    <source>
        <dbReference type="ARBA" id="ARBA00022723"/>
    </source>
</evidence>
<dbReference type="Proteomes" id="UP001642406">
    <property type="component" value="Unassembled WGS sequence"/>
</dbReference>
<keyword evidence="4" id="KW-0804">Transcription</keyword>
<keyword evidence="3" id="KW-0805">Transcription regulation</keyword>
<evidence type="ECO:0000256" key="4">
    <source>
        <dbReference type="ARBA" id="ARBA00023163"/>
    </source>
</evidence>